<sequence>MAIIEIIDGEGSVANTIMADEAFAQQHYPNAWRVASIQDAPAPLPQAVRHITSQALRWRLTVSERAAIEWAAVDRADATEVQRKNAATLRSMLKDQDQAQFVDLDDSGVASYLLLIEDLQLIAPGRASEILGAPVQPGERP</sequence>
<name>A0A2G7T692_9FLAO</name>
<accession>A0A2G7T692</accession>
<comment type="caution">
    <text evidence="1">The sequence shown here is derived from an EMBL/GenBank/DDBJ whole genome shotgun (WGS) entry which is preliminary data.</text>
</comment>
<evidence type="ECO:0000313" key="1">
    <source>
        <dbReference type="EMBL" id="PII35426.1"/>
    </source>
</evidence>
<organism evidence="1">
    <name type="scientific">Chryseobacterium sp. B5</name>
    <dbReference type="NCBI Taxonomy" id="2050562"/>
    <lineage>
        <taxon>Bacteria</taxon>
        <taxon>Pseudomonadati</taxon>
        <taxon>Bacteroidota</taxon>
        <taxon>Flavobacteriia</taxon>
        <taxon>Flavobacteriales</taxon>
        <taxon>Weeksellaceae</taxon>
        <taxon>Chryseobacterium group</taxon>
        <taxon>Chryseobacterium</taxon>
    </lineage>
</organism>
<gene>
    <name evidence="1" type="ORF">CTI11_13820</name>
</gene>
<reference evidence="1" key="1">
    <citation type="submission" date="2017-10" db="EMBL/GenBank/DDBJ databases">
        <title>Chryseobacterium sp. B5 is a hydrocarbonoclastic and plant growth promoting bacterium.</title>
        <authorList>
            <person name="Thijs S."/>
            <person name="Gkorezis P."/>
            <person name="Van Hamme J."/>
        </authorList>
    </citation>
    <scope>NUCLEOTIDE SEQUENCE</scope>
    <source>
        <strain evidence="1">B5</strain>
    </source>
</reference>
<proteinExistence type="predicted"/>
<protein>
    <submittedName>
        <fullName evidence="1">Uncharacterized protein</fullName>
    </submittedName>
</protein>
<dbReference type="AlphaFoldDB" id="A0A2G7T692"/>
<dbReference type="EMBL" id="PEKC01000046">
    <property type="protein sequence ID" value="PII35426.1"/>
    <property type="molecule type" value="Genomic_DNA"/>
</dbReference>